<dbReference type="CDD" id="cd06267">
    <property type="entry name" value="PBP1_LacI_sugar_binding-like"/>
    <property type="match status" value="1"/>
</dbReference>
<dbReference type="Pfam" id="PF00532">
    <property type="entry name" value="Peripla_BP_1"/>
    <property type="match status" value="1"/>
</dbReference>
<keyword evidence="2" id="KW-0238">DNA-binding</keyword>
<protein>
    <submittedName>
        <fullName evidence="5">LacI family transcriptional regulator</fullName>
    </submittedName>
</protein>
<dbReference type="GO" id="GO:0003700">
    <property type="term" value="F:DNA-binding transcription factor activity"/>
    <property type="evidence" value="ECO:0007669"/>
    <property type="project" value="TreeGrafter"/>
</dbReference>
<dbReference type="Gene3D" id="3.40.50.2300">
    <property type="match status" value="2"/>
</dbReference>
<dbReference type="InterPro" id="IPR000843">
    <property type="entry name" value="HTH_LacI"/>
</dbReference>
<keyword evidence="3" id="KW-0804">Transcription</keyword>
<evidence type="ECO:0000256" key="1">
    <source>
        <dbReference type="ARBA" id="ARBA00023015"/>
    </source>
</evidence>
<accession>A0AA37NNZ7</accession>
<dbReference type="CDD" id="cd01392">
    <property type="entry name" value="HTH_LacI"/>
    <property type="match status" value="1"/>
</dbReference>
<comment type="caution">
    <text evidence="5">The sequence shown here is derived from an EMBL/GenBank/DDBJ whole genome shotgun (WGS) entry which is preliminary data.</text>
</comment>
<evidence type="ECO:0000313" key="6">
    <source>
        <dbReference type="Proteomes" id="UP001055105"/>
    </source>
</evidence>
<dbReference type="Gene3D" id="1.10.260.40">
    <property type="entry name" value="lambda repressor-like DNA-binding domains"/>
    <property type="match status" value="1"/>
</dbReference>
<dbReference type="InterPro" id="IPR028082">
    <property type="entry name" value="Peripla_BP_I"/>
</dbReference>
<keyword evidence="1" id="KW-0805">Transcription regulation</keyword>
<organism evidence="5 6">
    <name type="scientific">Alistipes finegoldii</name>
    <dbReference type="NCBI Taxonomy" id="214856"/>
    <lineage>
        <taxon>Bacteria</taxon>
        <taxon>Pseudomonadati</taxon>
        <taxon>Bacteroidota</taxon>
        <taxon>Bacteroidia</taxon>
        <taxon>Bacteroidales</taxon>
        <taxon>Rikenellaceae</taxon>
        <taxon>Alistipes</taxon>
    </lineage>
</organism>
<reference evidence="5" key="1">
    <citation type="submission" date="2022-01" db="EMBL/GenBank/DDBJ databases">
        <title>Novel bile acid biosynthetic pathways are enriched in the microbiome of centenarians.</title>
        <authorList>
            <person name="Sato Y."/>
            <person name="Atarashi K."/>
            <person name="Plichta R.D."/>
            <person name="Arai Y."/>
            <person name="Sasajima S."/>
            <person name="Kearney M.S."/>
            <person name="Suda W."/>
            <person name="Takeshita K."/>
            <person name="Sasaki T."/>
            <person name="Okamoto S."/>
            <person name="Skelly N.A."/>
            <person name="Okamura Y."/>
            <person name="Vlamakis H."/>
            <person name="Li Y."/>
            <person name="Tanoue T."/>
            <person name="Takei H."/>
            <person name="Nittono H."/>
            <person name="Narushima S."/>
            <person name="Irie J."/>
            <person name="Itoh H."/>
            <person name="Moriya K."/>
            <person name="Sugiura Y."/>
            <person name="Suematsu M."/>
            <person name="Moritoki N."/>
            <person name="Shibata S."/>
            <person name="Littman R.D."/>
            <person name="Fischbach A.M."/>
            <person name="Uwamino Y."/>
            <person name="Inoue T."/>
            <person name="Honda A."/>
            <person name="Hattori M."/>
            <person name="Murai T."/>
            <person name="Xavier J.R."/>
            <person name="Hirose N."/>
            <person name="Honda K."/>
        </authorList>
    </citation>
    <scope>NUCLEOTIDE SEQUENCE</scope>
    <source>
        <strain evidence="5">CE91-St16</strain>
    </source>
</reference>
<evidence type="ECO:0000256" key="3">
    <source>
        <dbReference type="ARBA" id="ARBA00023163"/>
    </source>
</evidence>
<gene>
    <name evidence="5" type="ORF">CE91St16_24170</name>
</gene>
<evidence type="ECO:0000256" key="2">
    <source>
        <dbReference type="ARBA" id="ARBA00023125"/>
    </source>
</evidence>
<name>A0AA37NNZ7_9BACT</name>
<evidence type="ECO:0000259" key="4">
    <source>
        <dbReference type="PROSITE" id="PS50932"/>
    </source>
</evidence>
<evidence type="ECO:0000313" key="5">
    <source>
        <dbReference type="EMBL" id="GKI19509.1"/>
    </source>
</evidence>
<dbReference type="RefSeq" id="WP_244076733.1">
    <property type="nucleotide sequence ID" value="NZ_AP025581.1"/>
</dbReference>
<dbReference type="SUPFAM" id="SSF53822">
    <property type="entry name" value="Periplasmic binding protein-like I"/>
    <property type="match status" value="1"/>
</dbReference>
<dbReference type="SUPFAM" id="SSF47413">
    <property type="entry name" value="lambda repressor-like DNA-binding domains"/>
    <property type="match status" value="1"/>
</dbReference>
<dbReference type="PANTHER" id="PTHR30146">
    <property type="entry name" value="LACI-RELATED TRANSCRIPTIONAL REPRESSOR"/>
    <property type="match status" value="1"/>
</dbReference>
<feature type="domain" description="HTH lacI-type" evidence="4">
    <location>
        <begin position="4"/>
        <end position="60"/>
    </location>
</feature>
<dbReference type="GO" id="GO:0000976">
    <property type="term" value="F:transcription cis-regulatory region binding"/>
    <property type="evidence" value="ECO:0007669"/>
    <property type="project" value="TreeGrafter"/>
</dbReference>
<dbReference type="SMART" id="SM00354">
    <property type="entry name" value="HTH_LACI"/>
    <property type="match status" value="1"/>
</dbReference>
<dbReference type="Proteomes" id="UP001055105">
    <property type="component" value="Unassembled WGS sequence"/>
</dbReference>
<dbReference type="AlphaFoldDB" id="A0AA37NNZ7"/>
<dbReference type="InterPro" id="IPR001761">
    <property type="entry name" value="Peripla_BP/Lac1_sug-bd_dom"/>
</dbReference>
<dbReference type="InterPro" id="IPR010982">
    <property type="entry name" value="Lambda_DNA-bd_dom_sf"/>
</dbReference>
<proteinExistence type="predicted"/>
<dbReference type="EMBL" id="BQOL01000001">
    <property type="protein sequence ID" value="GKI19509.1"/>
    <property type="molecule type" value="Genomic_DNA"/>
</dbReference>
<sequence length="338" mass="37764">MKETLVTISKRTGFAISTVSRVLNGQAEKYRISRKTVELILAEARRCDYTPSLLAKGLRMKRTNTLGLLIPQVSNPYFADIASAIIREARSHGYTVMVVDTMENEENEQEGIRTMLSRRVDGIVAVPCGRTPDHLEKVDRSVPVMLVDRSFERTSLPYVCTDNYRGGVEATRILLQRGHRRIACIQGVPHSMPNRRRVQGYLDALRQAGLQEEAIITGDAFSLENGYRQTKLAVAGPDRPTAIFALSNTILLGAVKAIRESGLRLPEDISVVSFDDNPYLDFLVPAITRIGQPVEEIGKTAVRLLLESIREEVRCRTQLQLPPERIVRDSVANPRTAK</sequence>
<dbReference type="PROSITE" id="PS50932">
    <property type="entry name" value="HTH_LACI_2"/>
    <property type="match status" value="1"/>
</dbReference>
<dbReference type="PANTHER" id="PTHR30146:SF109">
    <property type="entry name" value="HTH-TYPE TRANSCRIPTIONAL REGULATOR GALS"/>
    <property type="match status" value="1"/>
</dbReference>